<keyword evidence="4 5" id="KW-0732">Signal</keyword>
<evidence type="ECO:0000313" key="7">
    <source>
        <dbReference type="Proteomes" id="UP000198211"/>
    </source>
</evidence>
<evidence type="ECO:0000313" key="6">
    <source>
        <dbReference type="EMBL" id="OWZ22381.1"/>
    </source>
</evidence>
<evidence type="ECO:0000256" key="2">
    <source>
        <dbReference type="ARBA" id="ARBA00010400"/>
    </source>
</evidence>
<comment type="similarity">
    <text evidence="2 5">Belongs to the RxLR effector family.</text>
</comment>
<dbReference type="Proteomes" id="UP000198211">
    <property type="component" value="Unassembled WGS sequence"/>
</dbReference>
<comment type="subcellular location">
    <subcellularLocation>
        <location evidence="1 5">Secreted</location>
    </subcellularLocation>
</comment>
<evidence type="ECO:0000256" key="5">
    <source>
        <dbReference type="RuleBase" id="RU367124"/>
    </source>
</evidence>
<feature type="chain" id="PRO_5041012556" description="RxLR effector protein" evidence="5">
    <location>
        <begin position="24"/>
        <end position="158"/>
    </location>
</feature>
<dbReference type="EMBL" id="NBNE01000142">
    <property type="protein sequence ID" value="OWZ22381.1"/>
    <property type="molecule type" value="Genomic_DNA"/>
</dbReference>
<comment type="domain">
    <text evidence="5">The RxLR-dEER motif acts to carry the protein into the host cell cytoplasm through binding to cell surface phosphatidylinositol-3-phosphate.</text>
</comment>
<keyword evidence="7" id="KW-1185">Reference proteome</keyword>
<accession>A0A225WXG6</accession>
<dbReference type="Pfam" id="PF16810">
    <property type="entry name" value="RXLR"/>
    <property type="match status" value="1"/>
</dbReference>
<evidence type="ECO:0000256" key="1">
    <source>
        <dbReference type="ARBA" id="ARBA00004613"/>
    </source>
</evidence>
<dbReference type="GO" id="GO:0005576">
    <property type="term" value="C:extracellular region"/>
    <property type="evidence" value="ECO:0007669"/>
    <property type="project" value="UniProtKB-SubCell"/>
</dbReference>
<comment type="function">
    <text evidence="5">Effector that suppresses plant defense responses during pathogen infection.</text>
</comment>
<keyword evidence="3 5" id="KW-0964">Secreted</keyword>
<name>A0A225WXG6_9STRA</name>
<comment type="caution">
    <text evidence="6">The sequence shown here is derived from an EMBL/GenBank/DDBJ whole genome shotgun (WGS) entry which is preliminary data.</text>
</comment>
<dbReference type="OrthoDB" id="10432382at2759"/>
<dbReference type="AlphaFoldDB" id="A0A225WXG6"/>
<protein>
    <recommendedName>
        <fullName evidence="5">RxLR effector protein</fullName>
    </recommendedName>
</protein>
<feature type="signal peptide" evidence="5">
    <location>
        <begin position="1"/>
        <end position="23"/>
    </location>
</feature>
<reference evidence="7" key="1">
    <citation type="submission" date="2017-03" db="EMBL/GenBank/DDBJ databases">
        <title>Phytopthora megakarya and P. palmivora, two closely related causual agents of cacao black pod achieved similar genome size and gene model numbers by different mechanisms.</title>
        <authorList>
            <person name="Ali S."/>
            <person name="Shao J."/>
            <person name="Larry D.J."/>
            <person name="Kronmiller B."/>
            <person name="Shen D."/>
            <person name="Strem M.D."/>
            <person name="Melnick R.L."/>
            <person name="Guiltinan M.J."/>
            <person name="Tyler B.M."/>
            <person name="Meinhardt L.W."/>
            <person name="Bailey B.A."/>
        </authorList>
    </citation>
    <scope>NUCLEOTIDE SEQUENCE [LARGE SCALE GENOMIC DNA]</scope>
    <source>
        <strain evidence="7">zdho120</strain>
    </source>
</reference>
<evidence type="ECO:0000256" key="3">
    <source>
        <dbReference type="ARBA" id="ARBA00022525"/>
    </source>
</evidence>
<dbReference type="InterPro" id="IPR031825">
    <property type="entry name" value="RXLR"/>
</dbReference>
<sequence length="158" mass="17548">MRLSYFLIATVSTLFVHQVPVGASVSNDAILAGVMSLGVLQLVGADQSVNDQSRFLRGNDVSEDDEEERGFSAADATKLATKFFRTNSFSDLQKVDELTKLNKITDAADDQVTSVFRFAQQHNMGTDDLAKHLKNFPELDDTFRAKAVEMYSNYLRSV</sequence>
<proteinExistence type="inferred from homology"/>
<organism evidence="6 7">
    <name type="scientific">Phytophthora megakarya</name>
    <dbReference type="NCBI Taxonomy" id="4795"/>
    <lineage>
        <taxon>Eukaryota</taxon>
        <taxon>Sar</taxon>
        <taxon>Stramenopiles</taxon>
        <taxon>Oomycota</taxon>
        <taxon>Peronosporomycetes</taxon>
        <taxon>Peronosporales</taxon>
        <taxon>Peronosporaceae</taxon>
        <taxon>Phytophthora</taxon>
    </lineage>
</organism>
<evidence type="ECO:0000256" key="4">
    <source>
        <dbReference type="ARBA" id="ARBA00022729"/>
    </source>
</evidence>
<gene>
    <name evidence="6" type="ORF">PHMEG_0002940</name>
</gene>